<evidence type="ECO:0000313" key="3">
    <source>
        <dbReference type="Proteomes" id="UP000321793"/>
    </source>
</evidence>
<keyword evidence="1" id="KW-0472">Membrane</keyword>
<dbReference type="EMBL" id="BKBA01000009">
    <property type="protein sequence ID" value="GEQ14674.1"/>
    <property type="molecule type" value="Genomic_DNA"/>
</dbReference>
<accession>A0A512T395</accession>
<dbReference type="OrthoDB" id="5148099at2"/>
<gene>
    <name evidence="2" type="ORF">KLO01_27210</name>
</gene>
<dbReference type="AlphaFoldDB" id="A0A512T395"/>
<feature type="transmembrane region" description="Helical" evidence="1">
    <location>
        <begin position="64"/>
        <end position="82"/>
    </location>
</feature>
<evidence type="ECO:0008006" key="4">
    <source>
        <dbReference type="Google" id="ProtNLM"/>
    </source>
</evidence>
<name>A0A512T395_9MICO</name>
<reference evidence="2 3" key="1">
    <citation type="submission" date="2019-07" db="EMBL/GenBank/DDBJ databases">
        <title>Whole genome shotgun sequence of Knoellia locipacati NBRC 109775.</title>
        <authorList>
            <person name="Hosoyama A."/>
            <person name="Uohara A."/>
            <person name="Ohji S."/>
            <person name="Ichikawa N."/>
        </authorList>
    </citation>
    <scope>NUCLEOTIDE SEQUENCE [LARGE SCALE GENOMIC DNA]</scope>
    <source>
        <strain evidence="2 3">NBRC 109775</strain>
    </source>
</reference>
<organism evidence="2 3">
    <name type="scientific">Knoellia locipacati</name>
    <dbReference type="NCBI Taxonomy" id="882824"/>
    <lineage>
        <taxon>Bacteria</taxon>
        <taxon>Bacillati</taxon>
        <taxon>Actinomycetota</taxon>
        <taxon>Actinomycetes</taxon>
        <taxon>Micrococcales</taxon>
        <taxon>Intrasporangiaceae</taxon>
        <taxon>Knoellia</taxon>
    </lineage>
</organism>
<protein>
    <recommendedName>
        <fullName evidence="4">HTTM domain-containing protein</fullName>
    </recommendedName>
</protein>
<evidence type="ECO:0000256" key="1">
    <source>
        <dbReference type="SAM" id="Phobius"/>
    </source>
</evidence>
<sequence length="133" mass="14556">MGEWEDRRPPRATTVVGALYLVAAGSHVGLVSADPTVYRSFAERGLFAFVRSGWTDVVMASPRSWIYALAAGEATLGALLLSGGRVARLGWVGVLVFHALLLLFGWGFWLYAVPANVLLGWLARRDWPRLRGT</sequence>
<comment type="caution">
    <text evidence="2">The sequence shown here is derived from an EMBL/GenBank/DDBJ whole genome shotgun (WGS) entry which is preliminary data.</text>
</comment>
<keyword evidence="1" id="KW-1133">Transmembrane helix</keyword>
<proteinExistence type="predicted"/>
<dbReference type="RefSeq" id="WP_147065958.1">
    <property type="nucleotide sequence ID" value="NZ_BAABDN010000002.1"/>
</dbReference>
<evidence type="ECO:0000313" key="2">
    <source>
        <dbReference type="EMBL" id="GEQ14674.1"/>
    </source>
</evidence>
<keyword evidence="1" id="KW-0812">Transmembrane</keyword>
<dbReference type="Proteomes" id="UP000321793">
    <property type="component" value="Unassembled WGS sequence"/>
</dbReference>
<feature type="transmembrane region" description="Helical" evidence="1">
    <location>
        <begin position="89"/>
        <end position="112"/>
    </location>
</feature>
<keyword evidence="3" id="KW-1185">Reference proteome</keyword>